<evidence type="ECO:0000256" key="3">
    <source>
        <dbReference type="SAM" id="SignalP"/>
    </source>
</evidence>
<evidence type="ECO:0000256" key="2">
    <source>
        <dbReference type="ARBA" id="ARBA00023180"/>
    </source>
</evidence>
<dbReference type="Pfam" id="PF17064">
    <property type="entry name" value="QVR"/>
    <property type="match status" value="1"/>
</dbReference>
<feature type="chain" id="PRO_5033444280" evidence="3">
    <location>
        <begin position="22"/>
        <end position="138"/>
    </location>
</feature>
<protein>
    <submittedName>
        <fullName evidence="4">U45-Liphistoxin-Lth1a_1</fullName>
    </submittedName>
</protein>
<dbReference type="AlphaFoldDB" id="A0A4Q8K1R5"/>
<keyword evidence="1 3" id="KW-0732">Signal</keyword>
<dbReference type="CDD" id="cd23590">
    <property type="entry name" value="TFP_LU_ECD_Bou"/>
    <property type="match status" value="1"/>
</dbReference>
<name>A0A4Q8K1R5_9ARAC</name>
<dbReference type="PANTHER" id="PTHR33562">
    <property type="entry name" value="ATILLA, ISOFORM B-RELATED-RELATED"/>
    <property type="match status" value="1"/>
</dbReference>
<dbReference type="PANTHER" id="PTHR33562:SF18">
    <property type="entry name" value="BOUDIN-RELATED"/>
    <property type="match status" value="1"/>
</dbReference>
<evidence type="ECO:0000256" key="1">
    <source>
        <dbReference type="ARBA" id="ARBA00022729"/>
    </source>
</evidence>
<dbReference type="EMBL" id="HAHN01000067">
    <property type="protein sequence ID" value="SNX33234.1"/>
    <property type="molecule type" value="Transcribed_RNA"/>
</dbReference>
<accession>A0A4Q8K1R5</accession>
<evidence type="ECO:0000313" key="4">
    <source>
        <dbReference type="EMBL" id="SNX33234.1"/>
    </source>
</evidence>
<dbReference type="GO" id="GO:0030431">
    <property type="term" value="P:sleep"/>
    <property type="evidence" value="ECO:0007669"/>
    <property type="project" value="InterPro"/>
</dbReference>
<dbReference type="InterPro" id="IPR031424">
    <property type="entry name" value="QVR-like"/>
</dbReference>
<reference evidence="4" key="1">
    <citation type="submission" date="2017-05" db="EMBL/GenBank/DDBJ databases">
        <authorList>
            <person name="QRISCLOUD D."/>
        </authorList>
    </citation>
    <scope>NUCLEOTIDE SEQUENCE</scope>
</reference>
<reference evidence="4" key="2">
    <citation type="submission" date="2019-05" db="EMBL/GenBank/DDBJ databases">
        <title>Unravelling the molecular evolution of spider venoms.</title>
        <authorList>
            <person name="Pineda S."/>
        </authorList>
    </citation>
    <scope>NUCLEOTIDE SEQUENCE</scope>
</reference>
<dbReference type="EMBL" id="HAHN01000113">
    <property type="protein sequence ID" value="SNX33691.1"/>
    <property type="molecule type" value="Transcribed_RNA"/>
</dbReference>
<proteinExistence type="predicted"/>
<feature type="signal peptide" evidence="3">
    <location>
        <begin position="1"/>
        <end position="21"/>
    </location>
</feature>
<sequence>MCSSFLQLLIAACFAFQIASAIKCYQCNANEHAHCAEVFNPERLDISPTSCDHINEARYCIKATGIYEGTIGTRRFCSSRHHGNYCEYIRRPGDDREYRSCVFTCYDDGCNGATGHRVRDSFLIVGVLIVALMCRLLS</sequence>
<organism evidence="4">
    <name type="scientific">Liphistius thaleban</name>
    <dbReference type="NCBI Taxonomy" id="1905330"/>
    <lineage>
        <taxon>Eukaryota</taxon>
        <taxon>Metazoa</taxon>
        <taxon>Ecdysozoa</taxon>
        <taxon>Arthropoda</taxon>
        <taxon>Chelicerata</taxon>
        <taxon>Arachnida</taxon>
        <taxon>Araneae</taxon>
        <taxon>Mesothelae</taxon>
        <taxon>Liphistiidae</taxon>
        <taxon>Liphistius</taxon>
    </lineage>
</organism>
<dbReference type="InterPro" id="IPR050975">
    <property type="entry name" value="Sleep_regulator"/>
</dbReference>
<dbReference type="GO" id="GO:0032222">
    <property type="term" value="P:regulation of synaptic transmission, cholinergic"/>
    <property type="evidence" value="ECO:0007669"/>
    <property type="project" value="InterPro"/>
</dbReference>
<keyword evidence="2" id="KW-0325">Glycoprotein</keyword>